<evidence type="ECO:0000259" key="2">
    <source>
        <dbReference type="PROSITE" id="PS50198"/>
    </source>
</evidence>
<organism evidence="3 4">
    <name type="scientific">Nibrella saemangeumensis</name>
    <dbReference type="NCBI Taxonomy" id="1084526"/>
    <lineage>
        <taxon>Bacteria</taxon>
        <taxon>Pseudomonadati</taxon>
        <taxon>Bacteroidota</taxon>
        <taxon>Cytophagia</taxon>
        <taxon>Cytophagales</taxon>
        <taxon>Spirosomataceae</taxon>
        <taxon>Nibrella</taxon>
    </lineage>
</organism>
<proteinExistence type="predicted"/>
<dbReference type="PANTHER" id="PTHR47245:SF2">
    <property type="entry name" value="PEPTIDYL-PROLYL CIS-TRANS ISOMERASE HP_0175-RELATED"/>
    <property type="match status" value="1"/>
</dbReference>
<dbReference type="PROSITE" id="PS50198">
    <property type="entry name" value="PPIC_PPIASE_2"/>
    <property type="match status" value="2"/>
</dbReference>
<dbReference type="Gene3D" id="3.30.1330.60">
    <property type="entry name" value="OmpA-like domain"/>
    <property type="match status" value="1"/>
</dbReference>
<evidence type="ECO:0000256" key="1">
    <source>
        <dbReference type="PROSITE-ProRule" id="PRU00278"/>
    </source>
</evidence>
<feature type="domain" description="PpiC" evidence="2">
    <location>
        <begin position="257"/>
        <end position="360"/>
    </location>
</feature>
<dbReference type="EMBL" id="BAABHD010000005">
    <property type="protein sequence ID" value="GAA4447680.1"/>
    <property type="molecule type" value="Genomic_DNA"/>
</dbReference>
<dbReference type="Gene3D" id="3.10.50.40">
    <property type="match status" value="2"/>
</dbReference>
<dbReference type="InterPro" id="IPR036737">
    <property type="entry name" value="OmpA-like_sf"/>
</dbReference>
<dbReference type="SUPFAM" id="SSF103088">
    <property type="entry name" value="OmpA-like"/>
    <property type="match status" value="1"/>
</dbReference>
<name>A0ABP8MB14_9BACT</name>
<dbReference type="SUPFAM" id="SSF54534">
    <property type="entry name" value="FKBP-like"/>
    <property type="match status" value="2"/>
</dbReference>
<dbReference type="Proteomes" id="UP001501175">
    <property type="component" value="Unassembled WGS sequence"/>
</dbReference>
<dbReference type="Pfam" id="PF13616">
    <property type="entry name" value="Rotamase_3"/>
    <property type="match status" value="1"/>
</dbReference>
<comment type="caution">
    <text evidence="3">The sequence shown here is derived from an EMBL/GenBank/DDBJ whole genome shotgun (WGS) entry which is preliminary data.</text>
</comment>
<dbReference type="PANTHER" id="PTHR47245">
    <property type="entry name" value="PEPTIDYLPROLYL ISOMERASE"/>
    <property type="match status" value="1"/>
</dbReference>
<evidence type="ECO:0000313" key="4">
    <source>
        <dbReference type="Proteomes" id="UP001501175"/>
    </source>
</evidence>
<keyword evidence="4" id="KW-1185">Reference proteome</keyword>
<protein>
    <recommendedName>
        <fullName evidence="2">PpiC domain-containing protein</fullName>
    </recommendedName>
</protein>
<sequence>MRTHSYRIPFFKFPALRPSYKMSGRVASGLLISALVAACKTAAPTVQKATPAEPVILTLGNKGFTTDDFFQSYTKNQISGDSAQRTDLKGYLDLYTNLKLKVLAAEQEGRDTTESFREEIETYRKQLAQSYLTDKALVEQLSEEAYQRMQEEVNASHILIAVAEDALPADTLAAFQTVQGLRERLLKGEDFAALARQYSKDPTVVQNSGSLGYFSAFQTVYPFETAAYTTPVGNVSQPVRSRSGYHLIKVNDRRSSRGKIQVAHIMVRISPSADEAGQTAAKARIDEIYNRLQKGGAFDGLAREFSDDAQSKSNGGLLPTFATGQMVPTFEDAAFGLSTPGSYSKPIKTNYGWHILKLVERKPLEPYTELAPALRQKVVTDSRADLIRQATVQRLQKEYSVKPNESVLKAALAKADSSLLQGKWNYQQPLEASLDGKTLVSVNNQPATVNQFFAYVRQKQQPRTAGSAPGVVMQRLFDRFVGDQLIAVEEANLENKYTEFRALLNEIRDGVLLSQMMEQNVWEKSMADSLGQRQYYEQNKQKYGFPERAFATVVVASNDDMLQQARQTLASSPYQLRRSAPEIVYARNKTTLDTKQKEALYDILVTMVRNPEYVIEVSGSREASEKDTVSAGRIRSVVSYLMSNGVSVLRIIEKDHGAFRPGSKAGAKDAADQRRITFQYFSTAKKDVEKVLNAKNANAVTITEGVFAEGTNPHLDSVEWKPGTTILHPDNKSVLVIINRVEKPRLKTFDEARGAVINDYQAFLEKQWLAQLKQRFPVQINEDEMRKLIK</sequence>
<dbReference type="InterPro" id="IPR046357">
    <property type="entry name" value="PPIase_dom_sf"/>
</dbReference>
<feature type="domain" description="PpiC" evidence="2">
    <location>
        <begin position="150"/>
        <end position="252"/>
    </location>
</feature>
<evidence type="ECO:0000313" key="3">
    <source>
        <dbReference type="EMBL" id="GAA4447680.1"/>
    </source>
</evidence>
<gene>
    <name evidence="3" type="ORF">GCM10023189_04370</name>
</gene>
<keyword evidence="1" id="KW-0413">Isomerase</keyword>
<dbReference type="InterPro" id="IPR050245">
    <property type="entry name" value="PrsA_foldase"/>
</dbReference>
<keyword evidence="1" id="KW-0697">Rotamase</keyword>
<accession>A0ABP8MB14</accession>
<dbReference type="InterPro" id="IPR000297">
    <property type="entry name" value="PPIase_PpiC"/>
</dbReference>
<reference evidence="4" key="1">
    <citation type="journal article" date="2019" name="Int. J. Syst. Evol. Microbiol.">
        <title>The Global Catalogue of Microorganisms (GCM) 10K type strain sequencing project: providing services to taxonomists for standard genome sequencing and annotation.</title>
        <authorList>
            <consortium name="The Broad Institute Genomics Platform"/>
            <consortium name="The Broad Institute Genome Sequencing Center for Infectious Disease"/>
            <person name="Wu L."/>
            <person name="Ma J."/>
        </authorList>
    </citation>
    <scope>NUCLEOTIDE SEQUENCE [LARGE SCALE GENOMIC DNA]</scope>
    <source>
        <strain evidence="4">JCM 17927</strain>
    </source>
</reference>
<dbReference type="Pfam" id="PF00639">
    <property type="entry name" value="Rotamase"/>
    <property type="match status" value="1"/>
</dbReference>